<dbReference type="InterPro" id="IPR033985">
    <property type="entry name" value="SusD-like_N"/>
</dbReference>
<comment type="similarity">
    <text evidence="2">Belongs to the SusD family.</text>
</comment>
<organism evidence="9 10">
    <name type="scientific">Phocaeicola vulgatus</name>
    <name type="common">Bacteroides vulgatus</name>
    <dbReference type="NCBI Taxonomy" id="821"/>
    <lineage>
        <taxon>Bacteria</taxon>
        <taxon>Pseudomonadati</taxon>
        <taxon>Bacteroidota</taxon>
        <taxon>Bacteroidia</taxon>
        <taxon>Bacteroidales</taxon>
        <taxon>Bacteroidaceae</taxon>
        <taxon>Phocaeicola</taxon>
    </lineage>
</organism>
<evidence type="ECO:0000259" key="7">
    <source>
        <dbReference type="Pfam" id="PF07980"/>
    </source>
</evidence>
<evidence type="ECO:0000256" key="4">
    <source>
        <dbReference type="ARBA" id="ARBA00023136"/>
    </source>
</evidence>
<evidence type="ECO:0000256" key="1">
    <source>
        <dbReference type="ARBA" id="ARBA00004442"/>
    </source>
</evidence>
<keyword evidence="3 6" id="KW-0732">Signal</keyword>
<keyword evidence="4" id="KW-0472">Membrane</keyword>
<dbReference type="AlphaFoldDB" id="A0A174GRH0"/>
<feature type="signal peptide" evidence="6">
    <location>
        <begin position="1"/>
        <end position="24"/>
    </location>
</feature>
<dbReference type="InterPro" id="IPR012944">
    <property type="entry name" value="SusD_RagB_dom"/>
</dbReference>
<name>A0A174GRH0_PHOVU</name>
<feature type="domain" description="SusD-like N-terminal" evidence="8">
    <location>
        <begin position="89"/>
        <end position="224"/>
    </location>
</feature>
<dbReference type="GO" id="GO:0009279">
    <property type="term" value="C:cell outer membrane"/>
    <property type="evidence" value="ECO:0007669"/>
    <property type="project" value="UniProtKB-SubCell"/>
</dbReference>
<evidence type="ECO:0000256" key="6">
    <source>
        <dbReference type="SAM" id="SignalP"/>
    </source>
</evidence>
<evidence type="ECO:0000313" key="10">
    <source>
        <dbReference type="Proteomes" id="UP000095333"/>
    </source>
</evidence>
<dbReference type="RefSeq" id="WP_057250322.1">
    <property type="nucleotide sequence ID" value="NZ_CYZI01000014.1"/>
</dbReference>
<dbReference type="SUPFAM" id="SSF48452">
    <property type="entry name" value="TPR-like"/>
    <property type="match status" value="1"/>
</dbReference>
<dbReference type="Proteomes" id="UP000095333">
    <property type="component" value="Unassembled WGS sequence"/>
</dbReference>
<dbReference type="Gene3D" id="1.25.40.390">
    <property type="match status" value="1"/>
</dbReference>
<dbReference type="InterPro" id="IPR011990">
    <property type="entry name" value="TPR-like_helical_dom_sf"/>
</dbReference>
<dbReference type="Pfam" id="PF07980">
    <property type="entry name" value="SusD_RagB"/>
    <property type="match status" value="1"/>
</dbReference>
<evidence type="ECO:0000313" key="9">
    <source>
        <dbReference type="EMBL" id="CUO63025.1"/>
    </source>
</evidence>
<evidence type="ECO:0000259" key="8">
    <source>
        <dbReference type="Pfam" id="PF14322"/>
    </source>
</evidence>
<dbReference type="Pfam" id="PF14322">
    <property type="entry name" value="SusD-like_3"/>
    <property type="match status" value="1"/>
</dbReference>
<sequence>MKYNKKYLFAACAALLLGMQSCDLEEYNPAGSTPDNVYKEQAGFEALVNSAYAFWGGQFYGREDFVLLLNGGGDLWINIANCGYGRQMSKYEELTASVGQIKNTWNRLYEIINNCNAGLERIDQVEFKDKKLRDIRFGELSFMRAYAYWHLVEIYGNVDLRTKETSAESLSMNCYRSSYEDLYDLMLTDAQNAVDNLPVDPYPVKDVGRATSKAAYGLLARIALTRVSYCDSQADKDKYYKIAEDAAQYVIDNQNALKVSLYDTPDEVFDPDNNKTNKEAMFVVTHSTESSLNMQAKNPNRMHMYFHASYSARAGMVQDYEYGNDKNAKSGSMAMMPTRYLLELYNENIDARYNAWFREEYKLNTPKAYAWTKDQLDYFEKPSSMIGQVIQPGETALLFTKKKIADKRNLPYAVVDIDDTYAADGSVSKSANFNIHFPTLLKYEDANFENKGLPTNSQVGANDVITMRLPEMYFIVAECEIMKSGGNKEIAKARINDIRRRAAVPGKEAEMEVGVDKMTIDFILEERAREYCGEFMRWFDLKRTGKLVEYVKAHNPDIPLIQPHHAWRPIPQMFLDSILNPDEFGQNEGYN</sequence>
<evidence type="ECO:0000256" key="3">
    <source>
        <dbReference type="ARBA" id="ARBA00022729"/>
    </source>
</evidence>
<accession>A0A174GRH0</accession>
<protein>
    <submittedName>
        <fullName evidence="9">RagB/SusD domain-containing protein</fullName>
    </submittedName>
</protein>
<evidence type="ECO:0000256" key="5">
    <source>
        <dbReference type="ARBA" id="ARBA00023237"/>
    </source>
</evidence>
<dbReference type="PROSITE" id="PS51257">
    <property type="entry name" value="PROKAR_LIPOPROTEIN"/>
    <property type="match status" value="1"/>
</dbReference>
<comment type="subcellular location">
    <subcellularLocation>
        <location evidence="1">Cell outer membrane</location>
    </subcellularLocation>
</comment>
<feature type="chain" id="PRO_5008022761" evidence="6">
    <location>
        <begin position="25"/>
        <end position="591"/>
    </location>
</feature>
<keyword evidence="5" id="KW-0998">Cell outer membrane</keyword>
<reference evidence="9 10" key="1">
    <citation type="submission" date="2015-09" db="EMBL/GenBank/DDBJ databases">
        <authorList>
            <consortium name="Pathogen Informatics"/>
        </authorList>
    </citation>
    <scope>NUCLEOTIDE SEQUENCE [LARGE SCALE GENOMIC DNA]</scope>
    <source>
        <strain evidence="9 10">2789STDY5834842</strain>
    </source>
</reference>
<feature type="domain" description="RagB/SusD" evidence="7">
    <location>
        <begin position="304"/>
        <end position="549"/>
    </location>
</feature>
<gene>
    <name evidence="9" type="ORF">ERS852457_02392</name>
</gene>
<dbReference type="EMBL" id="CYZI01000014">
    <property type="protein sequence ID" value="CUO63025.1"/>
    <property type="molecule type" value="Genomic_DNA"/>
</dbReference>
<evidence type="ECO:0000256" key="2">
    <source>
        <dbReference type="ARBA" id="ARBA00006275"/>
    </source>
</evidence>
<proteinExistence type="inferred from homology"/>